<name>A0A4Q4KSD4_9FLAO</name>
<gene>
    <name evidence="1" type="ORF">ERX46_00905</name>
</gene>
<dbReference type="RefSeq" id="WP_130091946.1">
    <property type="nucleotide sequence ID" value="NZ_SETE01000001.1"/>
</dbReference>
<proteinExistence type="predicted"/>
<comment type="caution">
    <text evidence="1">The sequence shown here is derived from an EMBL/GenBank/DDBJ whole genome shotgun (WGS) entry which is preliminary data.</text>
</comment>
<sequence length="118" mass="13814">MKIFLGSIFALLFVISSNITEYSNNQLEFQVDYNSQYGYSSNDFDATVSPFQNHVHHNLGVDFQEKNEKFKKFNIPSQIALVSFRSFPKEVNKFESFYFSKYIIPSVSKNILLETFRI</sequence>
<evidence type="ECO:0000313" key="2">
    <source>
        <dbReference type="Proteomes" id="UP000293952"/>
    </source>
</evidence>
<dbReference type="OrthoDB" id="9850903at2"/>
<dbReference type="AlphaFoldDB" id="A0A4Q4KSD4"/>
<reference evidence="1 2" key="1">
    <citation type="submission" date="2019-02" db="EMBL/GenBank/DDBJ databases">
        <title>Genome sequence of the sea-ice species Brumimicrobium glaciale.</title>
        <authorList>
            <person name="Bowman J.P."/>
        </authorList>
    </citation>
    <scope>NUCLEOTIDE SEQUENCE [LARGE SCALE GENOMIC DNA]</scope>
    <source>
        <strain evidence="1 2">IC156</strain>
    </source>
</reference>
<evidence type="ECO:0000313" key="1">
    <source>
        <dbReference type="EMBL" id="RYM35579.1"/>
    </source>
</evidence>
<organism evidence="1 2">
    <name type="scientific">Brumimicrobium glaciale</name>
    <dbReference type="NCBI Taxonomy" id="200475"/>
    <lineage>
        <taxon>Bacteria</taxon>
        <taxon>Pseudomonadati</taxon>
        <taxon>Bacteroidota</taxon>
        <taxon>Flavobacteriia</taxon>
        <taxon>Flavobacteriales</taxon>
        <taxon>Crocinitomicaceae</taxon>
        <taxon>Brumimicrobium</taxon>
    </lineage>
</organism>
<accession>A0A4Q4KSD4</accession>
<protein>
    <submittedName>
        <fullName evidence="1">Uncharacterized protein</fullName>
    </submittedName>
</protein>
<dbReference type="Proteomes" id="UP000293952">
    <property type="component" value="Unassembled WGS sequence"/>
</dbReference>
<dbReference type="EMBL" id="SETE01000001">
    <property type="protein sequence ID" value="RYM35579.1"/>
    <property type="molecule type" value="Genomic_DNA"/>
</dbReference>
<keyword evidence="2" id="KW-1185">Reference proteome</keyword>